<gene>
    <name evidence="2" type="ORF">LCGC14_0917490</name>
</gene>
<feature type="transmembrane region" description="Helical" evidence="1">
    <location>
        <begin position="36"/>
        <end position="58"/>
    </location>
</feature>
<keyword evidence="1" id="KW-0472">Membrane</keyword>
<keyword evidence="1" id="KW-1133">Transmembrane helix</keyword>
<organism evidence="2">
    <name type="scientific">marine sediment metagenome</name>
    <dbReference type="NCBI Taxonomy" id="412755"/>
    <lineage>
        <taxon>unclassified sequences</taxon>
        <taxon>metagenomes</taxon>
        <taxon>ecological metagenomes</taxon>
    </lineage>
</organism>
<proteinExistence type="predicted"/>
<name>A0A0F9NWJ6_9ZZZZ</name>
<evidence type="ECO:0000313" key="2">
    <source>
        <dbReference type="EMBL" id="KKN22209.1"/>
    </source>
</evidence>
<feature type="transmembrane region" description="Helical" evidence="1">
    <location>
        <begin position="7"/>
        <end position="30"/>
    </location>
</feature>
<evidence type="ECO:0008006" key="3">
    <source>
        <dbReference type="Google" id="ProtNLM"/>
    </source>
</evidence>
<sequence length="63" mass="6387">MTPATMGFIGFGATLLLIAFGFPVAVAMALSGVVGFWLLNGLAGAGFILGSSPFEAIFPYSLS</sequence>
<reference evidence="2" key="1">
    <citation type="journal article" date="2015" name="Nature">
        <title>Complex archaea that bridge the gap between prokaryotes and eukaryotes.</title>
        <authorList>
            <person name="Spang A."/>
            <person name="Saw J.H."/>
            <person name="Jorgensen S.L."/>
            <person name="Zaremba-Niedzwiedzka K."/>
            <person name="Martijn J."/>
            <person name="Lind A.E."/>
            <person name="van Eijk R."/>
            <person name="Schleper C."/>
            <person name="Guy L."/>
            <person name="Ettema T.J."/>
        </authorList>
    </citation>
    <scope>NUCLEOTIDE SEQUENCE</scope>
</reference>
<keyword evidence="1" id="KW-0812">Transmembrane</keyword>
<dbReference type="EMBL" id="LAZR01003082">
    <property type="protein sequence ID" value="KKN22209.1"/>
    <property type="molecule type" value="Genomic_DNA"/>
</dbReference>
<accession>A0A0F9NWJ6</accession>
<feature type="non-terminal residue" evidence="2">
    <location>
        <position position="63"/>
    </location>
</feature>
<dbReference type="AlphaFoldDB" id="A0A0F9NWJ6"/>
<evidence type="ECO:0000256" key="1">
    <source>
        <dbReference type="SAM" id="Phobius"/>
    </source>
</evidence>
<comment type="caution">
    <text evidence="2">The sequence shown here is derived from an EMBL/GenBank/DDBJ whole genome shotgun (WGS) entry which is preliminary data.</text>
</comment>
<protein>
    <recommendedName>
        <fullName evidence="3">TRAP C4-dicarboxylate transport system permease DctM subunit domain-containing protein</fullName>
    </recommendedName>
</protein>